<evidence type="ECO:0000313" key="3">
    <source>
        <dbReference type="Proteomes" id="UP001218218"/>
    </source>
</evidence>
<evidence type="ECO:0000313" key="2">
    <source>
        <dbReference type="EMBL" id="KAJ7342917.1"/>
    </source>
</evidence>
<proteinExistence type="predicted"/>
<protein>
    <submittedName>
        <fullName evidence="2">Uncharacterized protein</fullName>
    </submittedName>
</protein>
<accession>A0AAD6ZWE3</accession>
<sequence length="291" mass="31146">MPRCPLLSRLVPPYRACVAVACGKMREGKMLFIHVQPGLVLQLRVVVAVAEGGGGMVLTGGVVSELQDGSAGRTRGEGGGRPARAAHRVKVGAGYTKKASARAGGRASGEESGLQGRRPGRTRVGSRNKHIIDKILDKGINSPPEQRWRVDKKNGSGTHPLLFSQIFRDITARTAEEEQLPTAGESRISRAGRSREASGSNSESRNSGRIQDNGRSRVNNGNTRKPQNLTETKAGKIGLLGGGIGSAWHEMRRLRTKMKSNCGQGSNRYNTASPRHGIESFDIVAVADIKI</sequence>
<name>A0AAD6ZWE3_9AGAR</name>
<feature type="region of interest" description="Disordered" evidence="1">
    <location>
        <begin position="175"/>
        <end position="236"/>
    </location>
</feature>
<dbReference type="Proteomes" id="UP001218218">
    <property type="component" value="Unassembled WGS sequence"/>
</dbReference>
<dbReference type="AlphaFoldDB" id="A0AAD6ZWE3"/>
<dbReference type="EMBL" id="JARIHO010000024">
    <property type="protein sequence ID" value="KAJ7342917.1"/>
    <property type="molecule type" value="Genomic_DNA"/>
</dbReference>
<feature type="compositionally biased region" description="Low complexity" evidence="1">
    <location>
        <begin position="183"/>
        <end position="210"/>
    </location>
</feature>
<evidence type="ECO:0000256" key="1">
    <source>
        <dbReference type="SAM" id="MobiDB-lite"/>
    </source>
</evidence>
<organism evidence="2 3">
    <name type="scientific">Mycena albidolilacea</name>
    <dbReference type="NCBI Taxonomy" id="1033008"/>
    <lineage>
        <taxon>Eukaryota</taxon>
        <taxon>Fungi</taxon>
        <taxon>Dikarya</taxon>
        <taxon>Basidiomycota</taxon>
        <taxon>Agaricomycotina</taxon>
        <taxon>Agaricomycetes</taxon>
        <taxon>Agaricomycetidae</taxon>
        <taxon>Agaricales</taxon>
        <taxon>Marasmiineae</taxon>
        <taxon>Mycenaceae</taxon>
        <taxon>Mycena</taxon>
    </lineage>
</organism>
<feature type="region of interest" description="Disordered" evidence="1">
    <location>
        <begin position="68"/>
        <end position="160"/>
    </location>
</feature>
<feature type="compositionally biased region" description="Basic residues" evidence="1">
    <location>
        <begin position="118"/>
        <end position="129"/>
    </location>
</feature>
<feature type="compositionally biased region" description="Polar residues" evidence="1">
    <location>
        <begin position="216"/>
        <end position="231"/>
    </location>
</feature>
<reference evidence="2" key="1">
    <citation type="submission" date="2023-03" db="EMBL/GenBank/DDBJ databases">
        <title>Massive genome expansion in bonnet fungi (Mycena s.s.) driven by repeated elements and novel gene families across ecological guilds.</title>
        <authorList>
            <consortium name="Lawrence Berkeley National Laboratory"/>
            <person name="Harder C.B."/>
            <person name="Miyauchi S."/>
            <person name="Viragh M."/>
            <person name="Kuo A."/>
            <person name="Thoen E."/>
            <person name="Andreopoulos B."/>
            <person name="Lu D."/>
            <person name="Skrede I."/>
            <person name="Drula E."/>
            <person name="Henrissat B."/>
            <person name="Morin E."/>
            <person name="Kohler A."/>
            <person name="Barry K."/>
            <person name="LaButti K."/>
            <person name="Morin E."/>
            <person name="Salamov A."/>
            <person name="Lipzen A."/>
            <person name="Mereny Z."/>
            <person name="Hegedus B."/>
            <person name="Baldrian P."/>
            <person name="Stursova M."/>
            <person name="Weitz H."/>
            <person name="Taylor A."/>
            <person name="Grigoriev I.V."/>
            <person name="Nagy L.G."/>
            <person name="Martin F."/>
            <person name="Kauserud H."/>
        </authorList>
    </citation>
    <scope>NUCLEOTIDE SEQUENCE</scope>
    <source>
        <strain evidence="2">CBHHK002</strain>
    </source>
</reference>
<comment type="caution">
    <text evidence="2">The sequence shown here is derived from an EMBL/GenBank/DDBJ whole genome shotgun (WGS) entry which is preliminary data.</text>
</comment>
<gene>
    <name evidence="2" type="ORF">DFH08DRAFT_811253</name>
</gene>
<keyword evidence="3" id="KW-1185">Reference proteome</keyword>
<feature type="compositionally biased region" description="Low complexity" evidence="1">
    <location>
        <begin position="101"/>
        <end position="113"/>
    </location>
</feature>